<keyword evidence="2" id="KW-1185">Reference proteome</keyword>
<reference evidence="1 2" key="1">
    <citation type="submission" date="2018-08" db="EMBL/GenBank/DDBJ databases">
        <title>Aeromicrobium sp. M2KJ-4, whole genome shotgun sequence.</title>
        <authorList>
            <person name="Tuo L."/>
        </authorList>
    </citation>
    <scope>NUCLEOTIDE SEQUENCE [LARGE SCALE GENOMIC DNA]</scope>
    <source>
        <strain evidence="1 2">M2KJ-4</strain>
    </source>
</reference>
<comment type="caution">
    <text evidence="1">The sequence shown here is derived from an EMBL/GenBank/DDBJ whole genome shotgun (WGS) entry which is preliminary data.</text>
</comment>
<accession>A0A371PDF7</accession>
<dbReference type="SUPFAM" id="SSF52309">
    <property type="entry name" value="N-(deoxy)ribosyltransferase-like"/>
    <property type="match status" value="1"/>
</dbReference>
<dbReference type="OrthoDB" id="1807770at2"/>
<gene>
    <name evidence="1" type="ORF">DX116_09130</name>
</gene>
<dbReference type="RefSeq" id="WP_119703786.1">
    <property type="nucleotide sequence ID" value="NZ_JBHSOI010000001.1"/>
</dbReference>
<evidence type="ECO:0008006" key="3">
    <source>
        <dbReference type="Google" id="ProtNLM"/>
    </source>
</evidence>
<sequence>MTLPEYVYVASSWRNPMQDAVVAVLRAAGIECYDFKNPEGGTGFAWSSIDPDWMNWTSAEYIAALEHPLAIAGYESDFNAMQRADTFVLVLPCGRSAHLELGWAVGQGKRTAILTRNGEEPELMARMADHISSSVHDLLGWLGVED</sequence>
<proteinExistence type="predicted"/>
<evidence type="ECO:0000313" key="1">
    <source>
        <dbReference type="EMBL" id="REK73676.1"/>
    </source>
</evidence>
<name>A0A371PDF7_9ACTN</name>
<protein>
    <recommendedName>
        <fullName evidence="3">Nucleoside 2-deoxyribosyltransferase</fullName>
    </recommendedName>
</protein>
<dbReference type="Gene3D" id="3.40.50.450">
    <property type="match status" value="1"/>
</dbReference>
<organism evidence="1 2">
    <name type="scientific">Aeromicrobium endophyticum</name>
    <dbReference type="NCBI Taxonomy" id="2292704"/>
    <lineage>
        <taxon>Bacteria</taxon>
        <taxon>Bacillati</taxon>
        <taxon>Actinomycetota</taxon>
        <taxon>Actinomycetes</taxon>
        <taxon>Propionibacteriales</taxon>
        <taxon>Nocardioidaceae</taxon>
        <taxon>Aeromicrobium</taxon>
    </lineage>
</organism>
<dbReference type="AlphaFoldDB" id="A0A371PDF7"/>
<dbReference type="EMBL" id="QUBR01000001">
    <property type="protein sequence ID" value="REK73676.1"/>
    <property type="molecule type" value="Genomic_DNA"/>
</dbReference>
<dbReference type="Proteomes" id="UP000265581">
    <property type="component" value="Unassembled WGS sequence"/>
</dbReference>
<evidence type="ECO:0000313" key="2">
    <source>
        <dbReference type="Proteomes" id="UP000265581"/>
    </source>
</evidence>